<dbReference type="InterPro" id="IPR010130">
    <property type="entry name" value="T1SS_OMP_TolC"/>
</dbReference>
<dbReference type="STRING" id="1122240.GCA_000620105_00551"/>
<sequence>MRPGTGCRGRHRPLTETRDSCANATQKDTGVKTSFSPRWLALMIAVTTTGAGAADLMDAWRAARDYDSGIASSRARREAGVEARVQGRAPLLPQINGSYSATRNYPKTPNGLPDYTTRVGGIQLTQTVFDWARFAGYSIGEQQALIADDQLKAADQDLIVRVARAYFDVLLAEDTLTYTRGAKDAFAQSLAEAKKRFEVGSATIVDTNEAQANFDNAVAVEIQAVNDLAIKRNAFLLLTNLPGDSLKPLAPKLPLETPSPANVDAWISRVDGGNLDVAVRRKQVLIADKSIDVSRAGHLPTLNLNAGWQKNDSNLSPLFGGNKTEGNSVGLTLTIPLFAGGGVQSQVREKAALRDAAREDLETSRRTAEQQVRTAYLGVTAGASQVVARQNVVKSVETQLASTRLGRDVGVRTSLDVLNAEQSVFQARRDLAQAKYAYLLSRLQLAQSVGQLETQDLAEINRFLAN</sequence>
<evidence type="ECO:0000256" key="5">
    <source>
        <dbReference type="ARBA" id="ARBA00022692"/>
    </source>
</evidence>
<evidence type="ECO:0000256" key="2">
    <source>
        <dbReference type="ARBA" id="ARBA00007613"/>
    </source>
</evidence>
<dbReference type="SUPFAM" id="SSF56954">
    <property type="entry name" value="Outer membrane efflux proteins (OEP)"/>
    <property type="match status" value="1"/>
</dbReference>
<keyword evidence="10" id="KW-1185">Reference proteome</keyword>
<dbReference type="Gene3D" id="1.20.1600.10">
    <property type="entry name" value="Outer membrane efflux proteins (OEP)"/>
    <property type="match status" value="1"/>
</dbReference>
<dbReference type="InterPro" id="IPR003423">
    <property type="entry name" value="OMP_efflux"/>
</dbReference>
<evidence type="ECO:0000256" key="7">
    <source>
        <dbReference type="ARBA" id="ARBA00023237"/>
    </source>
</evidence>
<gene>
    <name evidence="9" type="ORF">DAI18_04050</name>
</gene>
<reference evidence="9 10" key="1">
    <citation type="submission" date="2018-04" db="EMBL/GenBank/DDBJ databases">
        <title>Denitrifier Microvirgula.</title>
        <authorList>
            <person name="Anderson E."/>
            <person name="Jang J."/>
            <person name="Ishii S."/>
        </authorList>
    </citation>
    <scope>NUCLEOTIDE SEQUENCE [LARGE SCALE GENOMIC DNA]</scope>
    <source>
        <strain evidence="9 10">BE2.4</strain>
    </source>
</reference>
<evidence type="ECO:0000313" key="10">
    <source>
        <dbReference type="Proteomes" id="UP000244173"/>
    </source>
</evidence>
<dbReference type="AlphaFoldDB" id="A0A2S0P7P6"/>
<protein>
    <submittedName>
        <fullName evidence="9">Type I secretion system</fullName>
    </submittedName>
</protein>
<feature type="region of interest" description="Disordered" evidence="8">
    <location>
        <begin position="1"/>
        <end position="28"/>
    </location>
</feature>
<evidence type="ECO:0000313" key="9">
    <source>
        <dbReference type="EMBL" id="AVY93307.1"/>
    </source>
</evidence>
<comment type="similarity">
    <text evidence="2">Belongs to the outer membrane factor (OMF) (TC 1.B.17) family.</text>
</comment>
<dbReference type="EMBL" id="CP028519">
    <property type="protein sequence ID" value="AVY93307.1"/>
    <property type="molecule type" value="Genomic_DNA"/>
</dbReference>
<dbReference type="NCBIfam" id="TIGR01844">
    <property type="entry name" value="type_I_sec_TolC"/>
    <property type="match status" value="1"/>
</dbReference>
<keyword evidence="4" id="KW-1134">Transmembrane beta strand</keyword>
<evidence type="ECO:0000256" key="4">
    <source>
        <dbReference type="ARBA" id="ARBA00022452"/>
    </source>
</evidence>
<dbReference type="GO" id="GO:0015288">
    <property type="term" value="F:porin activity"/>
    <property type="evidence" value="ECO:0007669"/>
    <property type="project" value="TreeGrafter"/>
</dbReference>
<organism evidence="9 10">
    <name type="scientific">Microvirgula aerodenitrificans</name>
    <dbReference type="NCBI Taxonomy" id="57480"/>
    <lineage>
        <taxon>Bacteria</taxon>
        <taxon>Pseudomonadati</taxon>
        <taxon>Pseudomonadota</taxon>
        <taxon>Betaproteobacteria</taxon>
        <taxon>Neisseriales</taxon>
        <taxon>Aquaspirillaceae</taxon>
        <taxon>Microvirgula</taxon>
    </lineage>
</organism>
<keyword evidence="7" id="KW-0998">Cell outer membrane</keyword>
<dbReference type="PANTHER" id="PTHR30026:SF20">
    <property type="entry name" value="OUTER MEMBRANE PROTEIN TOLC"/>
    <property type="match status" value="1"/>
</dbReference>
<dbReference type="KEGG" id="maer:DAI18_04050"/>
<dbReference type="Proteomes" id="UP000244173">
    <property type="component" value="Chromosome"/>
</dbReference>
<evidence type="ECO:0000256" key="3">
    <source>
        <dbReference type="ARBA" id="ARBA00022448"/>
    </source>
</evidence>
<dbReference type="GO" id="GO:1990281">
    <property type="term" value="C:efflux pump complex"/>
    <property type="evidence" value="ECO:0007669"/>
    <property type="project" value="TreeGrafter"/>
</dbReference>
<evidence type="ECO:0000256" key="8">
    <source>
        <dbReference type="SAM" id="MobiDB-lite"/>
    </source>
</evidence>
<evidence type="ECO:0000256" key="6">
    <source>
        <dbReference type="ARBA" id="ARBA00023136"/>
    </source>
</evidence>
<dbReference type="GO" id="GO:0009279">
    <property type="term" value="C:cell outer membrane"/>
    <property type="evidence" value="ECO:0007669"/>
    <property type="project" value="UniProtKB-SubCell"/>
</dbReference>
<accession>A0A2S0P7P6</accession>
<keyword evidence="5" id="KW-0812">Transmembrane</keyword>
<dbReference type="GO" id="GO:0015562">
    <property type="term" value="F:efflux transmembrane transporter activity"/>
    <property type="evidence" value="ECO:0007669"/>
    <property type="project" value="InterPro"/>
</dbReference>
<keyword evidence="6" id="KW-0472">Membrane</keyword>
<name>A0A2S0P7P6_9NEIS</name>
<evidence type="ECO:0000256" key="1">
    <source>
        <dbReference type="ARBA" id="ARBA00004442"/>
    </source>
</evidence>
<dbReference type="InterPro" id="IPR051906">
    <property type="entry name" value="TolC-like"/>
</dbReference>
<comment type="subcellular location">
    <subcellularLocation>
        <location evidence="1">Cell outer membrane</location>
    </subcellularLocation>
</comment>
<keyword evidence="3" id="KW-0813">Transport</keyword>
<proteinExistence type="inferred from homology"/>
<dbReference type="PANTHER" id="PTHR30026">
    <property type="entry name" value="OUTER MEMBRANE PROTEIN TOLC"/>
    <property type="match status" value="1"/>
</dbReference>
<dbReference type="Pfam" id="PF02321">
    <property type="entry name" value="OEP"/>
    <property type="match status" value="2"/>
</dbReference>